<protein>
    <submittedName>
        <fullName evidence="4">YpdA family putative bacillithiol disulfide reductase</fullName>
    </submittedName>
</protein>
<dbReference type="InterPro" id="IPR023856">
    <property type="entry name" value="Bdr"/>
</dbReference>
<sequence length="327" mass="36465">MRDVIIVGAGPCGISAAIELQLIQLQSLIIEKNSIVHSIYMYPTYMSFFSTPELLEIGNIPFTTPNEKPTRTEALVYYRNVAKHYKLAIQPYEAVIAINQLGDHFEVQTLNRFQETSSYEARHVVIALGYFEQPNLLNIPGESLSKVTHYFREAHPYTGMKVAIIGGSNSAVDAALELNRVGAEVTVIYRGEGISTSIKPWVRPHYESLVKKGTIRMLFQANVKQIDPRSITIQTDTETVTLENDFVLALTGFRPNRKLLEEAGVRMQPGGDKPEHNPETMETNVKGLYIAGVIASGENANEVFIETGRFHGRLIAQDIAEKLADSR</sequence>
<gene>
    <name evidence="4" type="primary">ypdA</name>
    <name evidence="4" type="ORF">EHS13_16390</name>
</gene>
<dbReference type="NCBIfam" id="TIGR04018">
    <property type="entry name" value="Bthiol_YpdA"/>
    <property type="match status" value="1"/>
</dbReference>
<dbReference type="AlphaFoldDB" id="A0A6B8RKJ1"/>
<dbReference type="KEGG" id="ppsc:EHS13_16390"/>
<dbReference type="PRINTS" id="PR00368">
    <property type="entry name" value="FADPNR"/>
</dbReference>
<dbReference type="PRINTS" id="PR00469">
    <property type="entry name" value="PNDRDTASEII"/>
</dbReference>
<comment type="cofactor">
    <cofactor evidence="1">
        <name>FAD</name>
        <dbReference type="ChEBI" id="CHEBI:57692"/>
    </cofactor>
</comment>
<keyword evidence="3" id="KW-0560">Oxidoreductase</keyword>
<evidence type="ECO:0000313" key="4">
    <source>
        <dbReference type="EMBL" id="QGQ96347.1"/>
    </source>
</evidence>
<organism evidence="4 5">
    <name type="scientific">Paenibacillus psychroresistens</name>
    <dbReference type="NCBI Taxonomy" id="1778678"/>
    <lineage>
        <taxon>Bacteria</taxon>
        <taxon>Bacillati</taxon>
        <taxon>Bacillota</taxon>
        <taxon>Bacilli</taxon>
        <taxon>Bacillales</taxon>
        <taxon>Paenibacillaceae</taxon>
        <taxon>Paenibacillus</taxon>
    </lineage>
</organism>
<dbReference type="OrthoDB" id="9778740at2"/>
<reference evidence="5" key="1">
    <citation type="submission" date="2018-11" db="EMBL/GenBank/DDBJ databases">
        <title>Complete genome sequence of Paenibacillus sp. ML311-T8.</title>
        <authorList>
            <person name="Nam Y.-D."/>
            <person name="Kang J."/>
            <person name="Chung W.-H."/>
            <person name="Park Y.S."/>
        </authorList>
    </citation>
    <scope>NUCLEOTIDE SEQUENCE [LARGE SCALE GENOMIC DNA]</scope>
    <source>
        <strain evidence="5">ML311-T8</strain>
    </source>
</reference>
<evidence type="ECO:0000256" key="3">
    <source>
        <dbReference type="ARBA" id="ARBA00023002"/>
    </source>
</evidence>
<keyword evidence="5" id="KW-1185">Reference proteome</keyword>
<accession>A0A6B8RKJ1</accession>
<dbReference type="InterPro" id="IPR050097">
    <property type="entry name" value="Ferredoxin-NADP_redctase_2"/>
</dbReference>
<dbReference type="GO" id="GO:0016491">
    <property type="term" value="F:oxidoreductase activity"/>
    <property type="evidence" value="ECO:0007669"/>
    <property type="project" value="UniProtKB-KW"/>
</dbReference>
<evidence type="ECO:0000313" key="5">
    <source>
        <dbReference type="Proteomes" id="UP000426246"/>
    </source>
</evidence>
<dbReference type="InterPro" id="IPR036188">
    <property type="entry name" value="FAD/NAD-bd_sf"/>
</dbReference>
<dbReference type="EMBL" id="CP034235">
    <property type="protein sequence ID" value="QGQ96347.1"/>
    <property type="molecule type" value="Genomic_DNA"/>
</dbReference>
<name>A0A6B8RKJ1_9BACL</name>
<evidence type="ECO:0000256" key="1">
    <source>
        <dbReference type="ARBA" id="ARBA00001974"/>
    </source>
</evidence>
<dbReference type="PANTHER" id="PTHR48105">
    <property type="entry name" value="THIOREDOXIN REDUCTASE 1-RELATED-RELATED"/>
    <property type="match status" value="1"/>
</dbReference>
<dbReference type="SUPFAM" id="SSF51905">
    <property type="entry name" value="FAD/NAD(P)-binding domain"/>
    <property type="match status" value="1"/>
</dbReference>
<dbReference type="Gene3D" id="3.50.50.60">
    <property type="entry name" value="FAD/NAD(P)-binding domain"/>
    <property type="match status" value="1"/>
</dbReference>
<dbReference type="RefSeq" id="WP_155701383.1">
    <property type="nucleotide sequence ID" value="NZ_CP034235.1"/>
</dbReference>
<dbReference type="Pfam" id="PF13738">
    <property type="entry name" value="Pyr_redox_3"/>
    <property type="match status" value="1"/>
</dbReference>
<keyword evidence="2" id="KW-0285">Flavoprotein</keyword>
<dbReference type="Proteomes" id="UP000426246">
    <property type="component" value="Chromosome"/>
</dbReference>
<proteinExistence type="predicted"/>
<evidence type="ECO:0000256" key="2">
    <source>
        <dbReference type="ARBA" id="ARBA00022630"/>
    </source>
</evidence>